<keyword evidence="2" id="KW-0805">Transcription regulation</keyword>
<evidence type="ECO:0000256" key="3">
    <source>
        <dbReference type="ARBA" id="ARBA00023082"/>
    </source>
</evidence>
<evidence type="ECO:0000259" key="6">
    <source>
        <dbReference type="Pfam" id="PF04542"/>
    </source>
</evidence>
<evidence type="ECO:0000259" key="7">
    <source>
        <dbReference type="Pfam" id="PF04545"/>
    </source>
</evidence>
<dbReference type="Pfam" id="PF04545">
    <property type="entry name" value="Sigma70_r4"/>
    <property type="match status" value="1"/>
</dbReference>
<evidence type="ECO:0000256" key="5">
    <source>
        <dbReference type="ARBA" id="ARBA00023163"/>
    </source>
</evidence>
<evidence type="ECO:0000256" key="4">
    <source>
        <dbReference type="ARBA" id="ARBA00023125"/>
    </source>
</evidence>
<dbReference type="Proteomes" id="UP000297273">
    <property type="component" value="Unassembled WGS sequence"/>
</dbReference>
<keyword evidence="10" id="KW-1185">Reference proteome</keyword>
<name>A0A5F1ZTU9_9LEPT</name>
<organism evidence="8 11">
    <name type="scientific">Leptospira langatensis</name>
    <dbReference type="NCBI Taxonomy" id="2484983"/>
    <lineage>
        <taxon>Bacteria</taxon>
        <taxon>Pseudomonadati</taxon>
        <taxon>Spirochaetota</taxon>
        <taxon>Spirochaetia</taxon>
        <taxon>Leptospirales</taxon>
        <taxon>Leptospiraceae</taxon>
        <taxon>Leptospira</taxon>
    </lineage>
</organism>
<dbReference type="InterPro" id="IPR036388">
    <property type="entry name" value="WH-like_DNA-bd_sf"/>
</dbReference>
<reference evidence="10 11" key="2">
    <citation type="journal article" date="2019" name="PLoS Negl. Trop. Dis.">
        <title>Revisiting the worldwide diversity of Leptospira species in the environment.</title>
        <authorList>
            <person name="Vincent A.T."/>
            <person name="Schiettekatte O."/>
            <person name="Bourhy P."/>
            <person name="Veyrier F.J."/>
            <person name="Picardeau M."/>
        </authorList>
    </citation>
    <scope>NUCLEOTIDE SEQUENCE [LARGE SCALE GENOMIC DNA]</scope>
    <source>
        <strain evidence="10">201702690</strain>
        <strain evidence="8 11">SSW18</strain>
    </source>
</reference>
<dbReference type="InterPro" id="IPR014284">
    <property type="entry name" value="RNA_pol_sigma-70_dom"/>
</dbReference>
<dbReference type="EMBL" id="RQER01000004">
    <property type="protein sequence ID" value="TGK02553.1"/>
    <property type="molecule type" value="Genomic_DNA"/>
</dbReference>
<dbReference type="InterPro" id="IPR013324">
    <property type="entry name" value="RNA_pol_sigma_r3/r4-like"/>
</dbReference>
<keyword evidence="4" id="KW-0238">DNA-binding</keyword>
<dbReference type="Gene3D" id="1.10.1740.10">
    <property type="match status" value="1"/>
</dbReference>
<sequence>MQEPEHISEIYEKSKKALFVYFYSLTGEKEKAEDLIQEVFLVYTDNPSKYDPRKASFYTWGSVVGRNLYYGELRKKKRMSVQDSAEIETVASANRDPGSEIVDLWEEEHRLNSLSNCMQLLPEEDRQLVGEKFRNQATLEGIGSILGITKRSVSRRYADILKRLKRCLEGKGVRL</sequence>
<comment type="similarity">
    <text evidence="1">Belongs to the sigma-70 factor family. ECF subfamily.</text>
</comment>
<dbReference type="PANTHER" id="PTHR43133">
    <property type="entry name" value="RNA POLYMERASE ECF-TYPE SIGMA FACTO"/>
    <property type="match status" value="1"/>
</dbReference>
<dbReference type="Gene3D" id="1.10.10.10">
    <property type="entry name" value="Winged helix-like DNA-binding domain superfamily/Winged helix DNA-binding domain"/>
    <property type="match status" value="1"/>
</dbReference>
<dbReference type="Proteomes" id="UP000297946">
    <property type="component" value="Unassembled WGS sequence"/>
</dbReference>
<dbReference type="InterPro" id="IPR007627">
    <property type="entry name" value="RNA_pol_sigma70_r2"/>
</dbReference>
<dbReference type="InterPro" id="IPR013325">
    <property type="entry name" value="RNA_pol_sigma_r2"/>
</dbReference>
<proteinExistence type="inferred from homology"/>
<dbReference type="NCBIfam" id="TIGR02937">
    <property type="entry name" value="sigma70-ECF"/>
    <property type="match status" value="1"/>
</dbReference>
<dbReference type="Pfam" id="PF04542">
    <property type="entry name" value="Sigma70_r2"/>
    <property type="match status" value="1"/>
</dbReference>
<dbReference type="GO" id="GO:0006352">
    <property type="term" value="P:DNA-templated transcription initiation"/>
    <property type="evidence" value="ECO:0007669"/>
    <property type="project" value="InterPro"/>
</dbReference>
<dbReference type="InterPro" id="IPR007630">
    <property type="entry name" value="RNA_pol_sigma70_r4"/>
</dbReference>
<dbReference type="SUPFAM" id="SSF88659">
    <property type="entry name" value="Sigma3 and sigma4 domains of RNA polymerase sigma factors"/>
    <property type="match status" value="1"/>
</dbReference>
<accession>A0A5F1ZTU9</accession>
<evidence type="ECO:0000256" key="1">
    <source>
        <dbReference type="ARBA" id="ARBA00010641"/>
    </source>
</evidence>
<dbReference type="AlphaFoldDB" id="A0A5F1ZTU9"/>
<dbReference type="SUPFAM" id="SSF88946">
    <property type="entry name" value="Sigma2 domain of RNA polymerase sigma factors"/>
    <property type="match status" value="1"/>
</dbReference>
<dbReference type="OrthoDB" id="9784272at2"/>
<dbReference type="PANTHER" id="PTHR43133:SF8">
    <property type="entry name" value="RNA POLYMERASE SIGMA FACTOR HI_1459-RELATED"/>
    <property type="match status" value="1"/>
</dbReference>
<keyword evidence="3" id="KW-0731">Sigma factor</keyword>
<keyword evidence="5" id="KW-0804">Transcription</keyword>
<comment type="caution">
    <text evidence="8">The sequence shown here is derived from an EMBL/GenBank/DDBJ whole genome shotgun (WGS) entry which is preliminary data.</text>
</comment>
<protein>
    <submittedName>
        <fullName evidence="8">Sigma-70 family RNA polymerase sigma factor</fullName>
    </submittedName>
</protein>
<feature type="domain" description="RNA polymerase sigma-70 region 2" evidence="6">
    <location>
        <begin position="11"/>
        <end position="78"/>
    </location>
</feature>
<evidence type="ECO:0000313" key="10">
    <source>
        <dbReference type="Proteomes" id="UP000297273"/>
    </source>
</evidence>
<dbReference type="RefSeq" id="WP_135646360.1">
    <property type="nucleotide sequence ID" value="NZ_RQER01000004.1"/>
</dbReference>
<gene>
    <name evidence="8" type="ORF">EHO57_04260</name>
    <name evidence="9" type="ORF">EHQ53_13855</name>
</gene>
<dbReference type="GO" id="GO:0003677">
    <property type="term" value="F:DNA binding"/>
    <property type="evidence" value="ECO:0007669"/>
    <property type="project" value="UniProtKB-KW"/>
</dbReference>
<dbReference type="InterPro" id="IPR039425">
    <property type="entry name" value="RNA_pol_sigma-70-like"/>
</dbReference>
<evidence type="ECO:0000313" key="8">
    <source>
        <dbReference type="EMBL" id="TGK02553.1"/>
    </source>
</evidence>
<reference evidence="9" key="1">
    <citation type="submission" date="2018-10" db="EMBL/GenBank/DDBJ databases">
        <authorList>
            <person name="Vincent A.T."/>
            <person name="Schiettekatte O."/>
            <person name="Bourhy P."/>
            <person name="Veyrier F.J."/>
            <person name="Picardeau M."/>
        </authorList>
    </citation>
    <scope>NUCLEOTIDE SEQUENCE</scope>
    <source>
        <strain evidence="9">201702690</strain>
    </source>
</reference>
<dbReference type="EMBL" id="RQGC01000008">
    <property type="protein sequence ID" value="TGL40246.1"/>
    <property type="molecule type" value="Genomic_DNA"/>
</dbReference>
<evidence type="ECO:0000256" key="2">
    <source>
        <dbReference type="ARBA" id="ARBA00023015"/>
    </source>
</evidence>
<evidence type="ECO:0000313" key="11">
    <source>
        <dbReference type="Proteomes" id="UP000297946"/>
    </source>
</evidence>
<feature type="domain" description="RNA polymerase sigma-70 region 4" evidence="7">
    <location>
        <begin position="117"/>
        <end position="165"/>
    </location>
</feature>
<evidence type="ECO:0000313" key="9">
    <source>
        <dbReference type="EMBL" id="TGL40246.1"/>
    </source>
</evidence>
<dbReference type="GO" id="GO:0016987">
    <property type="term" value="F:sigma factor activity"/>
    <property type="evidence" value="ECO:0007669"/>
    <property type="project" value="UniProtKB-KW"/>
</dbReference>